<dbReference type="InterPro" id="IPR026401">
    <property type="entry name" value="CXXX_matur"/>
</dbReference>
<protein>
    <submittedName>
        <fullName evidence="1">CXXX repeat peptide maturase</fullName>
    </submittedName>
</protein>
<dbReference type="RefSeq" id="WP_118221455.1">
    <property type="nucleotide sequence ID" value="NZ_JADNIJ010000002.1"/>
</dbReference>
<dbReference type="InterPro" id="IPR013785">
    <property type="entry name" value="Aldolase_TIM"/>
</dbReference>
<reference evidence="1 2" key="1">
    <citation type="submission" date="2018-08" db="EMBL/GenBank/DDBJ databases">
        <title>A genome reference for cultivated species of the human gut microbiota.</title>
        <authorList>
            <person name="Zou Y."/>
            <person name="Xue W."/>
            <person name="Luo G."/>
        </authorList>
    </citation>
    <scope>NUCLEOTIDE SEQUENCE [LARGE SCALE GENOMIC DNA]</scope>
    <source>
        <strain evidence="1 2">AM27-17</strain>
    </source>
</reference>
<dbReference type="Proteomes" id="UP000285650">
    <property type="component" value="Unassembled WGS sequence"/>
</dbReference>
<sequence length="313" mass="36439">MMKYLIILLDDTSISYCHYKNPKTERKLIGLQDLRAGILLAMKENLMVQFIYPDYILPQEYEEIIETTDHCKIMPAACCAGADIVVWDRWENPGNWNMDQNKIYVLRTKKEDLFSHYVEVGKMLIHVARLNIILTDVETFTETDFDKYKSVLTELVFQLKDFYNEKIPPQLNLLTDRIMLDSMNNCNAGWESITLAPDGKFYACPAFYLSSDGYSIGDLNNGLDIRNSQLYSLSHAPLCRHCDAYQCKRCVWLNRKMTLEVNTPSHEQCVTAHLERNASRKLLQEIRKSGCLLQGREITEIDYLDPFDVRKKY</sequence>
<dbReference type="AlphaFoldDB" id="A0A414LED9"/>
<accession>A0A414LED9</accession>
<name>A0A414LED9_9BACE</name>
<comment type="caution">
    <text evidence="1">The sequence shown here is derived from an EMBL/GenBank/DDBJ whole genome shotgun (WGS) entry which is preliminary data.</text>
</comment>
<dbReference type="NCBIfam" id="TIGR04119">
    <property type="entry name" value="CXXX_matur"/>
    <property type="match status" value="1"/>
</dbReference>
<evidence type="ECO:0000313" key="2">
    <source>
        <dbReference type="Proteomes" id="UP000285650"/>
    </source>
</evidence>
<dbReference type="EMBL" id="QSKV01000004">
    <property type="protein sequence ID" value="RHE92915.1"/>
    <property type="molecule type" value="Genomic_DNA"/>
</dbReference>
<proteinExistence type="predicted"/>
<dbReference type="CDD" id="cd21109">
    <property type="entry name" value="SPASM"/>
    <property type="match status" value="1"/>
</dbReference>
<organism evidence="1 2">
    <name type="scientific">Bacteroides intestinalis</name>
    <dbReference type="NCBI Taxonomy" id="329854"/>
    <lineage>
        <taxon>Bacteria</taxon>
        <taxon>Pseudomonadati</taxon>
        <taxon>Bacteroidota</taxon>
        <taxon>Bacteroidia</taxon>
        <taxon>Bacteroidales</taxon>
        <taxon>Bacteroidaceae</taxon>
        <taxon>Bacteroides</taxon>
    </lineage>
</organism>
<dbReference type="Gene3D" id="3.20.20.70">
    <property type="entry name" value="Aldolase class I"/>
    <property type="match status" value="1"/>
</dbReference>
<evidence type="ECO:0000313" key="1">
    <source>
        <dbReference type="EMBL" id="RHE92915.1"/>
    </source>
</evidence>
<gene>
    <name evidence="1" type="ORF">DW712_07205</name>
</gene>